<evidence type="ECO:0000313" key="2">
    <source>
        <dbReference type="EMBL" id="GBQ03987.1"/>
    </source>
</evidence>
<feature type="region of interest" description="Disordered" evidence="1">
    <location>
        <begin position="41"/>
        <end position="142"/>
    </location>
</feature>
<reference evidence="2 3" key="1">
    <citation type="submission" date="2018-07" db="EMBL/GenBank/DDBJ databases">
        <title>Whole Genome Shotgun Sequence of Streptomyces spongiicola strain 531S.</title>
        <authorList>
            <person name="Dohra H."/>
            <person name="Kodani S."/>
        </authorList>
    </citation>
    <scope>NUCLEOTIDE SEQUENCE [LARGE SCALE GENOMIC DNA]</scope>
    <source>
        <strain evidence="2 3">531S</strain>
    </source>
</reference>
<protein>
    <submittedName>
        <fullName evidence="2">Uncharacterized protein</fullName>
    </submittedName>
</protein>
<gene>
    <name evidence="2" type="ORF">SSP531S_54760</name>
</gene>
<name>A0A388T4W3_9ACTN</name>
<organism evidence="2 3">
    <name type="scientific">Streptomyces spongiicola</name>
    <dbReference type="NCBI Taxonomy" id="1690221"/>
    <lineage>
        <taxon>Bacteria</taxon>
        <taxon>Bacillati</taxon>
        <taxon>Actinomycetota</taxon>
        <taxon>Actinomycetes</taxon>
        <taxon>Kitasatosporales</taxon>
        <taxon>Streptomycetaceae</taxon>
        <taxon>Streptomyces</taxon>
    </lineage>
</organism>
<dbReference type="EMBL" id="BGZL01000025">
    <property type="protein sequence ID" value="GBQ03987.1"/>
    <property type="molecule type" value="Genomic_DNA"/>
</dbReference>
<sequence length="142" mass="15191">MIDPVVPQRLLQRVGDMLLPDDLGEGLGTVAAVQREGRHAYEVIGARRQPRRPPGNHRSASDGATGPGAADAAPELPGSYSPPGRSRGQAPARELRAGRPGFGVRKYDDGAATTAPERKRPPRTRQSRPTLAAFRPWGSSVR</sequence>
<feature type="compositionally biased region" description="Low complexity" evidence="1">
    <location>
        <begin position="61"/>
        <end position="74"/>
    </location>
</feature>
<accession>A0A388T4W3</accession>
<dbReference type="AlphaFoldDB" id="A0A388T4W3"/>
<evidence type="ECO:0000256" key="1">
    <source>
        <dbReference type="SAM" id="MobiDB-lite"/>
    </source>
</evidence>
<dbReference type="Proteomes" id="UP000265354">
    <property type="component" value="Unassembled WGS sequence"/>
</dbReference>
<evidence type="ECO:0000313" key="3">
    <source>
        <dbReference type="Proteomes" id="UP000265354"/>
    </source>
</evidence>
<comment type="caution">
    <text evidence="2">The sequence shown here is derived from an EMBL/GenBank/DDBJ whole genome shotgun (WGS) entry which is preliminary data.</text>
</comment>
<proteinExistence type="predicted"/>